<dbReference type="EMBL" id="MCHY01000002">
    <property type="protein sequence ID" value="RKD26761.1"/>
    <property type="molecule type" value="Genomic_DNA"/>
</dbReference>
<evidence type="ECO:0000313" key="3">
    <source>
        <dbReference type="Proteomes" id="UP000284219"/>
    </source>
</evidence>
<accession>A0A419SQP6</accession>
<name>A0A419SQP6_9BACL</name>
<dbReference type="RefSeq" id="WP_170145212.1">
    <property type="nucleotide sequence ID" value="NZ_MCHY01000002.1"/>
</dbReference>
<proteinExistence type="predicted"/>
<comment type="caution">
    <text evidence="2">The sequence shown here is derived from an EMBL/GenBank/DDBJ whole genome shotgun (WGS) entry which is preliminary data.</text>
</comment>
<feature type="domain" description="SprT-like" evidence="1">
    <location>
        <begin position="12"/>
        <end position="159"/>
    </location>
</feature>
<keyword evidence="3" id="KW-1185">Reference proteome</keyword>
<dbReference type="AlphaFoldDB" id="A0A419SQP6"/>
<evidence type="ECO:0000313" key="2">
    <source>
        <dbReference type="EMBL" id="RKD26761.1"/>
    </source>
</evidence>
<gene>
    <name evidence="2" type="ORF">BEP19_16305</name>
</gene>
<organism evidence="2 3">
    <name type="scientific">Ammoniphilus oxalaticus</name>
    <dbReference type="NCBI Taxonomy" id="66863"/>
    <lineage>
        <taxon>Bacteria</taxon>
        <taxon>Bacillati</taxon>
        <taxon>Bacillota</taxon>
        <taxon>Bacilli</taxon>
        <taxon>Bacillales</taxon>
        <taxon>Paenibacillaceae</taxon>
        <taxon>Aneurinibacillus group</taxon>
        <taxon>Ammoniphilus</taxon>
    </lineage>
</organism>
<dbReference type="Proteomes" id="UP000284219">
    <property type="component" value="Unassembled WGS sequence"/>
</dbReference>
<sequence length="188" mass="22115">MNIREEIDFSPEKLQALAEKLSAHFWEQPLAIPVRWNGRLTRSMGRFIYGIRGGKRESLRIEMSKYAARFIDREIFIAVLLHELCHYHLFRQGQPFDDHHPVFEQELKRVGGISTNTVQLPTKVYRLKCRVCRAELGYMQRFNPARYRSPCCHSEIEREETWAGSFKYEGSILKHSKVRISGDSMNLQ</sequence>
<dbReference type="GO" id="GO:0006950">
    <property type="term" value="P:response to stress"/>
    <property type="evidence" value="ECO:0007669"/>
    <property type="project" value="UniProtKB-ARBA"/>
</dbReference>
<protein>
    <recommendedName>
        <fullName evidence="1">SprT-like domain-containing protein</fullName>
    </recommendedName>
</protein>
<dbReference type="Pfam" id="PF10263">
    <property type="entry name" value="SprT-like"/>
    <property type="match status" value="1"/>
</dbReference>
<dbReference type="SMART" id="SM00731">
    <property type="entry name" value="SprT"/>
    <property type="match status" value="1"/>
</dbReference>
<dbReference type="InterPro" id="IPR006640">
    <property type="entry name" value="SprT-like_domain"/>
</dbReference>
<reference evidence="2 3" key="1">
    <citation type="submission" date="2016-08" db="EMBL/GenBank/DDBJ databases">
        <title>Novel Firmicute Genomes.</title>
        <authorList>
            <person name="Poppleton D.I."/>
            <person name="Gribaldo S."/>
        </authorList>
    </citation>
    <scope>NUCLEOTIDE SEQUENCE [LARGE SCALE GENOMIC DNA]</scope>
    <source>
        <strain evidence="2 3">RAOx-1</strain>
    </source>
</reference>
<evidence type="ECO:0000259" key="1">
    <source>
        <dbReference type="SMART" id="SM00731"/>
    </source>
</evidence>